<comment type="caution">
    <text evidence="7">The sequence shown here is derived from an EMBL/GenBank/DDBJ whole genome shotgun (WGS) entry which is preliminary data.</text>
</comment>
<protein>
    <submittedName>
        <fullName evidence="7">Putative dienelactone hydrolase</fullName>
    </submittedName>
</protein>
<keyword evidence="1 7" id="KW-0378">Hydrolase</keyword>
<evidence type="ECO:0000256" key="4">
    <source>
        <dbReference type="SAM" id="MobiDB-lite"/>
    </source>
</evidence>
<evidence type="ECO:0000259" key="6">
    <source>
        <dbReference type="Pfam" id="PF01738"/>
    </source>
</evidence>
<dbReference type="AlphaFoldDB" id="A0A559TFQ0"/>
<feature type="region of interest" description="Disordered" evidence="4">
    <location>
        <begin position="419"/>
        <end position="477"/>
    </location>
</feature>
<dbReference type="PANTHER" id="PTHR10272:SF0">
    <property type="entry name" value="PLATELET-ACTIVATING FACTOR ACETYLHYDROLASE"/>
    <property type="match status" value="1"/>
</dbReference>
<keyword evidence="5" id="KW-0472">Membrane</keyword>
<reference evidence="7 8" key="1">
    <citation type="submission" date="2019-06" db="EMBL/GenBank/DDBJ databases">
        <title>Pac Bio to generate improved reference genome sequences for organisms with transposon mutant libraries (support for FEBA project).</title>
        <authorList>
            <person name="Blow M."/>
        </authorList>
    </citation>
    <scope>NUCLEOTIDE SEQUENCE [LARGE SCALE GENOMIC DNA]</scope>
    <source>
        <strain evidence="7 8">USDA 1844</strain>
    </source>
</reference>
<keyword evidence="3" id="KW-0443">Lipid metabolism</keyword>
<organism evidence="7 8">
    <name type="scientific">Rhizobium mongolense USDA 1844</name>
    <dbReference type="NCBI Taxonomy" id="1079460"/>
    <lineage>
        <taxon>Bacteria</taxon>
        <taxon>Pseudomonadati</taxon>
        <taxon>Pseudomonadota</taxon>
        <taxon>Alphaproteobacteria</taxon>
        <taxon>Hyphomicrobiales</taxon>
        <taxon>Rhizobiaceae</taxon>
        <taxon>Rhizobium/Agrobacterium group</taxon>
        <taxon>Rhizobium</taxon>
    </lineage>
</organism>
<name>A0A559TFQ0_9HYPH</name>
<evidence type="ECO:0000313" key="8">
    <source>
        <dbReference type="Proteomes" id="UP000319824"/>
    </source>
</evidence>
<evidence type="ECO:0000256" key="2">
    <source>
        <dbReference type="ARBA" id="ARBA00022963"/>
    </source>
</evidence>
<keyword evidence="5" id="KW-0812">Transmembrane</keyword>
<feature type="domain" description="Dienelactone hydrolase" evidence="6">
    <location>
        <begin position="107"/>
        <end position="212"/>
    </location>
</feature>
<accession>A0A559TFQ0</accession>
<dbReference type="Proteomes" id="UP000319824">
    <property type="component" value="Unassembled WGS sequence"/>
</dbReference>
<evidence type="ECO:0000256" key="1">
    <source>
        <dbReference type="ARBA" id="ARBA00022801"/>
    </source>
</evidence>
<dbReference type="SUPFAM" id="SSF53474">
    <property type="entry name" value="alpha/beta-Hydrolases"/>
    <property type="match status" value="1"/>
</dbReference>
<dbReference type="GO" id="GO:0003847">
    <property type="term" value="F:1-alkyl-2-acetylglycerophosphocholine esterase activity"/>
    <property type="evidence" value="ECO:0007669"/>
    <property type="project" value="TreeGrafter"/>
</dbReference>
<sequence length="477" mass="52091">MIEVEKAVSSIEGQSSFLKPNEVLMRLTTAFTAFFSVFIATACVFASEVGLQDIRVFSIERGSALAVTIWYPSKGDGEPALVGENRIFEGTPASKNASIRTGRFPLVMLSHGSGSRVEGMAWIARVLAEAGFIVAGPNHPGTTSGDSTPAATPKIWERTEDISTIITALVSDARWQASINKDRIGLLGFSLGGSTAMELAGARADLDAYARYCDDYPAMMDCRWFEGGRGFVNNKQVTVEKFDLRSIDRGRFEQSNRDPRIASAVLVDPGLATAFSPESVKSIDIPLTFINLGSIGKIPVAVLSDRLAKQVPNAAYAQVDDSDHFSFLPICKQGAANFLKSVGDPDPICEQGARRSRADIHEELAILIRQAFERHAAQLDAKAWSSALLEGHLRDQARYSGCVASKQCSDRRFRHALQASGATSCRRSRRRPSRHRQRPRRSEQPSRQQSSQPMDRLKPGASPPARDFRGSSCRAGR</sequence>
<evidence type="ECO:0000256" key="5">
    <source>
        <dbReference type="SAM" id="Phobius"/>
    </source>
</evidence>
<dbReference type="PANTHER" id="PTHR10272">
    <property type="entry name" value="PLATELET-ACTIVATING FACTOR ACETYLHYDROLASE"/>
    <property type="match status" value="1"/>
</dbReference>
<dbReference type="GO" id="GO:0016042">
    <property type="term" value="P:lipid catabolic process"/>
    <property type="evidence" value="ECO:0007669"/>
    <property type="project" value="UniProtKB-KW"/>
</dbReference>
<feature type="compositionally biased region" description="Basic residues" evidence="4">
    <location>
        <begin position="426"/>
        <end position="439"/>
    </location>
</feature>
<dbReference type="InterPro" id="IPR002925">
    <property type="entry name" value="Dienelactn_hydro"/>
</dbReference>
<keyword evidence="2" id="KW-0442">Lipid degradation</keyword>
<dbReference type="InterPro" id="IPR029058">
    <property type="entry name" value="AB_hydrolase_fold"/>
</dbReference>
<dbReference type="Pfam" id="PF01738">
    <property type="entry name" value="DLH"/>
    <property type="match status" value="1"/>
</dbReference>
<dbReference type="EMBL" id="VISO01000002">
    <property type="protein sequence ID" value="TVZ73440.1"/>
    <property type="molecule type" value="Genomic_DNA"/>
</dbReference>
<evidence type="ECO:0000256" key="3">
    <source>
        <dbReference type="ARBA" id="ARBA00023098"/>
    </source>
</evidence>
<evidence type="ECO:0000313" key="7">
    <source>
        <dbReference type="EMBL" id="TVZ73440.1"/>
    </source>
</evidence>
<gene>
    <name evidence="7" type="ORF">BCL32_1664</name>
</gene>
<feature type="transmembrane region" description="Helical" evidence="5">
    <location>
        <begin position="23"/>
        <end position="46"/>
    </location>
</feature>
<dbReference type="Gene3D" id="3.40.50.1820">
    <property type="entry name" value="alpha/beta hydrolase"/>
    <property type="match status" value="1"/>
</dbReference>
<keyword evidence="5" id="KW-1133">Transmembrane helix</keyword>
<proteinExistence type="predicted"/>